<organism evidence="7 8">
    <name type="scientific">Magallana gigas</name>
    <name type="common">Pacific oyster</name>
    <name type="synonym">Crassostrea gigas</name>
    <dbReference type="NCBI Taxonomy" id="29159"/>
    <lineage>
        <taxon>Eukaryota</taxon>
        <taxon>Metazoa</taxon>
        <taxon>Spiralia</taxon>
        <taxon>Lophotrochozoa</taxon>
        <taxon>Mollusca</taxon>
        <taxon>Bivalvia</taxon>
        <taxon>Autobranchia</taxon>
        <taxon>Pteriomorphia</taxon>
        <taxon>Ostreida</taxon>
        <taxon>Ostreoidea</taxon>
        <taxon>Ostreidae</taxon>
        <taxon>Magallana</taxon>
    </lineage>
</organism>
<feature type="compositionally biased region" description="Polar residues" evidence="4">
    <location>
        <begin position="243"/>
        <end position="279"/>
    </location>
</feature>
<feature type="coiled-coil region" evidence="3">
    <location>
        <begin position="418"/>
        <end position="452"/>
    </location>
</feature>
<dbReference type="Proteomes" id="UP000005408">
    <property type="component" value="Unassembled WGS sequence"/>
</dbReference>
<feature type="region of interest" description="Disordered" evidence="4">
    <location>
        <begin position="51"/>
        <end position="72"/>
    </location>
</feature>
<dbReference type="FunFam" id="1.10.472.80:FF:000018">
    <property type="entry name" value="TBC1 domain family member 2B"/>
    <property type="match status" value="1"/>
</dbReference>
<evidence type="ECO:0000259" key="6">
    <source>
        <dbReference type="PROSITE" id="PS50086"/>
    </source>
</evidence>
<dbReference type="Gene3D" id="2.30.29.30">
    <property type="entry name" value="Pleckstrin-homology domain (PH domain)/Phosphotyrosine-binding domain (PTB)"/>
    <property type="match status" value="1"/>
</dbReference>
<dbReference type="InterPro" id="IPR000195">
    <property type="entry name" value="Rab-GAP-TBC_dom"/>
</dbReference>
<feature type="compositionally biased region" description="Polar residues" evidence="4">
    <location>
        <begin position="294"/>
        <end position="304"/>
    </location>
</feature>
<evidence type="ECO:0000256" key="1">
    <source>
        <dbReference type="ARBA" id="ARBA00022468"/>
    </source>
</evidence>
<evidence type="ECO:0000313" key="7">
    <source>
        <dbReference type="EnsemblMetazoa" id="G2638.1:cds"/>
    </source>
</evidence>
<dbReference type="SMART" id="SM00164">
    <property type="entry name" value="TBC"/>
    <property type="match status" value="1"/>
</dbReference>
<evidence type="ECO:0000259" key="5">
    <source>
        <dbReference type="PROSITE" id="PS50003"/>
    </source>
</evidence>
<name>A0A8W8L4S9_MAGGI</name>
<feature type="region of interest" description="Disordered" evidence="4">
    <location>
        <begin position="1"/>
        <end position="26"/>
    </location>
</feature>
<protein>
    <recommendedName>
        <fullName evidence="9">TBC1 domain family member 2B</fullName>
    </recommendedName>
</protein>
<dbReference type="PANTHER" id="PTHR47219">
    <property type="entry name" value="RAB GTPASE-ACTIVATING PROTEIN 1-LIKE"/>
    <property type="match status" value="1"/>
</dbReference>
<feature type="compositionally biased region" description="Polar residues" evidence="4">
    <location>
        <begin position="192"/>
        <end position="204"/>
    </location>
</feature>
<evidence type="ECO:0000256" key="2">
    <source>
        <dbReference type="ARBA" id="ARBA00023054"/>
    </source>
</evidence>
<keyword evidence="2 3" id="KW-0175">Coiled coil</keyword>
<dbReference type="Pfam" id="PF00566">
    <property type="entry name" value="RabGAP-TBC"/>
    <property type="match status" value="1"/>
</dbReference>
<dbReference type="Pfam" id="PF00169">
    <property type="entry name" value="PH"/>
    <property type="match status" value="1"/>
</dbReference>
<dbReference type="InterPro" id="IPR035969">
    <property type="entry name" value="Rab-GAP_TBC_sf"/>
</dbReference>
<feature type="compositionally biased region" description="Polar residues" evidence="4">
    <location>
        <begin position="476"/>
        <end position="488"/>
    </location>
</feature>
<dbReference type="InterPro" id="IPR001849">
    <property type="entry name" value="PH_domain"/>
</dbReference>
<evidence type="ECO:0000256" key="4">
    <source>
        <dbReference type="SAM" id="MobiDB-lite"/>
    </source>
</evidence>
<dbReference type="OMA" id="YLDVTNW"/>
<feature type="region of interest" description="Disordered" evidence="4">
    <location>
        <begin position="470"/>
        <end position="490"/>
    </location>
</feature>
<dbReference type="OrthoDB" id="294251at2759"/>
<dbReference type="InterPro" id="IPR050302">
    <property type="entry name" value="Rab_GAP_TBC_domain"/>
</dbReference>
<dbReference type="SUPFAM" id="SSF47923">
    <property type="entry name" value="Ypt/Rab-GAP domain of gyp1p"/>
    <property type="match status" value="2"/>
</dbReference>
<evidence type="ECO:0000313" key="8">
    <source>
        <dbReference type="Proteomes" id="UP000005408"/>
    </source>
</evidence>
<feature type="region of interest" description="Disordered" evidence="4">
    <location>
        <begin position="178"/>
        <end position="309"/>
    </location>
</feature>
<keyword evidence="1" id="KW-0343">GTPase activation</keyword>
<dbReference type="GO" id="GO:0005096">
    <property type="term" value="F:GTPase activator activity"/>
    <property type="evidence" value="ECO:0007669"/>
    <property type="project" value="UniProtKB-KW"/>
</dbReference>
<dbReference type="SMART" id="SM00233">
    <property type="entry name" value="PH"/>
    <property type="match status" value="1"/>
</dbReference>
<dbReference type="Gene3D" id="1.10.472.80">
    <property type="entry name" value="Ypt/Rab-GAP domain of gyp1p, domain 3"/>
    <property type="match status" value="1"/>
</dbReference>
<dbReference type="EnsemblMetazoa" id="G2638.1">
    <property type="protein sequence ID" value="G2638.1:cds"/>
    <property type="gene ID" value="G2638"/>
</dbReference>
<dbReference type="SUPFAM" id="SSF50729">
    <property type="entry name" value="PH domain-like"/>
    <property type="match status" value="1"/>
</dbReference>
<proteinExistence type="predicted"/>
<reference evidence="7" key="1">
    <citation type="submission" date="2022-08" db="UniProtKB">
        <authorList>
            <consortium name="EnsemblMetazoa"/>
        </authorList>
    </citation>
    <scope>IDENTIFICATION</scope>
    <source>
        <strain evidence="7">05x7-T-G4-1.051#20</strain>
    </source>
</reference>
<evidence type="ECO:0000256" key="3">
    <source>
        <dbReference type="SAM" id="Coils"/>
    </source>
</evidence>
<sequence length="983" mass="113256">MDEEEGGDKMKVGVQGTSADIGDNNINTDCDDPMSTGDISVQMEHVETLNSKIDDNQQTDGSGVTKKTSAALPDSKDSKLCGWLHITTNKGPLKINRLRWFAYSDTNSRLYFYRNPHDFLPLGEIDISHATFYFDPSKTDKPGGFEIRSENKDYYLEAPDRAVMMFWLQELQKRRRSHATQRNSDFLPYKSQRPSSIGGLSQAKSRAGAPDQCETKKDNSEIPEIPTSENMGVRRASLDEWRSSSGKPSLLTQSSLKSDIQDVMSNIKKQSNQGRRSVISSSPSPSAEDWTLLDQPSRQRTSGDLSPPIRSGKIVTAFNKLKVGVRRSKQIDEPVCQPGVCFKCKQLQNEVCVLQEEQSSTEDELLAHREIIRLHQKEVDYLRRELQTRFAETEQSEDGLHQMLKERDKHIVELEYCLTSANEEKAHALQKQRMLEEEVKSLKDQVTMLQHMLQAKDEVIVKLTNDMYELEKNNNDPHSSPKPSSPTIRKSVVFDTDTRELEKLRDMCSAYELQHKFLTKEILELNELRQRDNEQHKHLSMENAKLEAKYLQTKSKYLYLLQEMKQPVRDGESSSQTIISQLLTDAIQSDDDLDEQEHFLTSSGQEYDIYGFVKKYDFESGEFDPVTLEAQKLERKSTEMSDKAKRQDEELSHQVKWENYMMAQAGKPLVRSQELKAMVRSGVPHEYKEVVWKECSNFHIGADRDKLGPHYYKQLVSKSNSSSHDPSSKQIELDLLRTLPNNRHYATVDSPGICKLRNVLLAYSWHNPSIGYCQGMNRIAAIILLFLSEEEAFWCLVAIIDYIMPADYYSKTMLAAQADQRVLKDLIQEKLPRVASHLEQYSVDLSLFTFNWFLTVFVDNIPIETFLRIWDAFLFEGSKVLFRFAVAFFKYVEEDIMRKKNTLELNHFMRIMGEKITDVQRVAQIAFHTVNPFPMRGIASKRQFYLLQVKGELAELDKIRKDLYSKHSLTKTHEDFSDDDLLD</sequence>
<feature type="domain" description="Rab-GAP TBC" evidence="6">
    <location>
        <begin position="682"/>
        <end position="877"/>
    </location>
</feature>
<dbReference type="PANTHER" id="PTHR47219:SF20">
    <property type="entry name" value="TBC1 DOMAIN FAMILY MEMBER 2B"/>
    <property type="match status" value="1"/>
</dbReference>
<dbReference type="GO" id="GO:0031410">
    <property type="term" value="C:cytoplasmic vesicle"/>
    <property type="evidence" value="ECO:0007669"/>
    <property type="project" value="UniProtKB-ARBA"/>
</dbReference>
<accession>A0A8W8L4S9</accession>
<dbReference type="PROSITE" id="PS50086">
    <property type="entry name" value="TBC_RABGAP"/>
    <property type="match status" value="1"/>
</dbReference>
<dbReference type="GO" id="GO:0005829">
    <property type="term" value="C:cytosol"/>
    <property type="evidence" value="ECO:0007669"/>
    <property type="project" value="UniProtKB-ARBA"/>
</dbReference>
<dbReference type="FunFam" id="1.10.8.270:FF:000014">
    <property type="entry name" value="Putative TBC1 domain family member 2B"/>
    <property type="match status" value="1"/>
</dbReference>
<dbReference type="InterPro" id="IPR011993">
    <property type="entry name" value="PH-like_dom_sf"/>
</dbReference>
<dbReference type="PROSITE" id="PS50003">
    <property type="entry name" value="PH_DOMAIN"/>
    <property type="match status" value="1"/>
</dbReference>
<dbReference type="AlphaFoldDB" id="A0A8W8L4S9"/>
<feature type="compositionally biased region" description="Polar residues" evidence="4">
    <location>
        <begin position="56"/>
        <end position="68"/>
    </location>
</feature>
<feature type="coiled-coil region" evidence="3">
    <location>
        <begin position="501"/>
        <end position="549"/>
    </location>
</feature>
<evidence type="ECO:0008006" key="9">
    <source>
        <dbReference type="Google" id="ProtNLM"/>
    </source>
</evidence>
<dbReference type="GO" id="GO:0031267">
    <property type="term" value="F:small GTPase binding"/>
    <property type="evidence" value="ECO:0007669"/>
    <property type="project" value="TreeGrafter"/>
</dbReference>
<dbReference type="Gene3D" id="1.10.8.270">
    <property type="entry name" value="putative rabgap domain of human tbc1 domain family member 14 like domains"/>
    <property type="match status" value="1"/>
</dbReference>
<keyword evidence="8" id="KW-1185">Reference proteome</keyword>
<feature type="domain" description="PH" evidence="5">
    <location>
        <begin position="77"/>
        <end position="176"/>
    </location>
</feature>